<name>A0A432GLL3_9DELT</name>
<dbReference type="Proteomes" id="UP000287917">
    <property type="component" value="Unassembled WGS sequence"/>
</dbReference>
<dbReference type="Gene3D" id="3.40.50.1820">
    <property type="entry name" value="alpha/beta hydrolase"/>
    <property type="match status" value="1"/>
</dbReference>
<dbReference type="AlphaFoldDB" id="A0A432GLL3"/>
<reference evidence="2 3" key="1">
    <citation type="submission" date="2018-06" db="EMBL/GenBank/DDBJ databases">
        <title>Combined omics and stable isotope probing to characterize newly discovered Mariana Back-Arc vent microbial communities.</title>
        <authorList>
            <person name="Trembath-Reichert E."/>
            <person name="Huber J.A."/>
        </authorList>
    </citation>
    <scope>NUCLEOTIDE SEQUENCE [LARGE SCALE GENOMIC DNA]</scope>
    <source>
        <strain evidence="2">MAG 58</strain>
    </source>
</reference>
<dbReference type="PANTHER" id="PTHR10794:SF94">
    <property type="entry name" value="ESTERASE YHET-RELATED"/>
    <property type="match status" value="1"/>
</dbReference>
<sequence length="149" mass="16630">MKVKSVFRPSCWLPGPHWQTIWASRFRSLPSPDTKKEQIELDDGDSINLYWLTEGNGPIVIIVHGLEGDFSSNNVKAMFGVISKIGWNGVLLLNRNCGGISNRLQRTYHAGETGDLDLVVNLVKTRFPDIPLMVYGYSLGGNTLLKWLG</sequence>
<dbReference type="EMBL" id="QNZK01000208">
    <property type="protein sequence ID" value="RTZ84664.1"/>
    <property type="molecule type" value="Genomic_DNA"/>
</dbReference>
<dbReference type="GO" id="GO:0047372">
    <property type="term" value="F:monoacylglycerol lipase activity"/>
    <property type="evidence" value="ECO:0007669"/>
    <property type="project" value="TreeGrafter"/>
</dbReference>
<evidence type="ECO:0008006" key="4">
    <source>
        <dbReference type="Google" id="ProtNLM"/>
    </source>
</evidence>
<evidence type="ECO:0000313" key="3">
    <source>
        <dbReference type="Proteomes" id="UP000287917"/>
    </source>
</evidence>
<accession>A0A432GLL3</accession>
<evidence type="ECO:0000313" key="2">
    <source>
        <dbReference type="EMBL" id="RTZ84664.1"/>
    </source>
</evidence>
<protein>
    <recommendedName>
        <fullName evidence="4">Hydrolase</fullName>
    </recommendedName>
</protein>
<dbReference type="InterPro" id="IPR029058">
    <property type="entry name" value="AB_hydrolase_fold"/>
</dbReference>
<dbReference type="PANTHER" id="PTHR10794">
    <property type="entry name" value="ABHYDROLASE DOMAIN-CONTAINING PROTEIN"/>
    <property type="match status" value="1"/>
</dbReference>
<dbReference type="InterPro" id="IPR050960">
    <property type="entry name" value="AB_hydrolase_4_sf"/>
</dbReference>
<evidence type="ECO:0000256" key="1">
    <source>
        <dbReference type="ARBA" id="ARBA00010884"/>
    </source>
</evidence>
<comment type="caution">
    <text evidence="2">The sequence shown here is derived from an EMBL/GenBank/DDBJ whole genome shotgun (WGS) entry which is preliminary data.</text>
</comment>
<dbReference type="SUPFAM" id="SSF53474">
    <property type="entry name" value="alpha/beta-Hydrolases"/>
    <property type="match status" value="1"/>
</dbReference>
<comment type="similarity">
    <text evidence="1">Belongs to the AB hydrolase superfamily. AB hydrolase 4 family.</text>
</comment>
<dbReference type="GO" id="GO:0034338">
    <property type="term" value="F:short-chain carboxylesterase activity"/>
    <property type="evidence" value="ECO:0007669"/>
    <property type="project" value="TreeGrafter"/>
</dbReference>
<organism evidence="2 3">
    <name type="scientific">SAR324 cluster bacterium</name>
    <dbReference type="NCBI Taxonomy" id="2024889"/>
    <lineage>
        <taxon>Bacteria</taxon>
        <taxon>Deltaproteobacteria</taxon>
        <taxon>SAR324 cluster</taxon>
    </lineage>
</organism>
<gene>
    <name evidence="2" type="ORF">DSY96_05970</name>
</gene>
<proteinExistence type="inferred from homology"/>